<dbReference type="RefSeq" id="WP_088385976.1">
    <property type="nucleotide sequence ID" value="NZ_NIOF01000007.1"/>
</dbReference>
<dbReference type="GO" id="GO:0016020">
    <property type="term" value="C:membrane"/>
    <property type="evidence" value="ECO:0007669"/>
    <property type="project" value="UniProtKB-SubCell"/>
</dbReference>
<sequence>MSEFRPIRPSSPATPRWVEAILRWPRLDVLLRLGLASAYLIGGVNKLMDFPGAVAEQAHFGLQPAAVWAVLAIAVELIASLCLIAGRWVWLAAGALGVLTLVAMVVANDFWHLQGQARFMALNAFFEHLGLIAGLACAARIALLKRQGTG</sequence>
<keyword evidence="2 5" id="KW-0812">Transmembrane</keyword>
<evidence type="ECO:0000256" key="4">
    <source>
        <dbReference type="ARBA" id="ARBA00023136"/>
    </source>
</evidence>
<accession>A0A246J7C4</accession>
<evidence type="ECO:0000256" key="1">
    <source>
        <dbReference type="ARBA" id="ARBA00004141"/>
    </source>
</evidence>
<keyword evidence="7" id="KW-1185">Reference proteome</keyword>
<keyword evidence="3 5" id="KW-1133">Transmembrane helix</keyword>
<keyword evidence="4 5" id="KW-0472">Membrane</keyword>
<evidence type="ECO:0000313" key="7">
    <source>
        <dbReference type="Proteomes" id="UP000197468"/>
    </source>
</evidence>
<evidence type="ECO:0000256" key="2">
    <source>
        <dbReference type="ARBA" id="ARBA00022692"/>
    </source>
</evidence>
<feature type="transmembrane region" description="Helical" evidence="5">
    <location>
        <begin position="119"/>
        <end position="143"/>
    </location>
</feature>
<evidence type="ECO:0000256" key="3">
    <source>
        <dbReference type="ARBA" id="ARBA00022989"/>
    </source>
</evidence>
<dbReference type="Pfam" id="PF07681">
    <property type="entry name" value="DoxX"/>
    <property type="match status" value="1"/>
</dbReference>
<dbReference type="Proteomes" id="UP000197468">
    <property type="component" value="Unassembled WGS sequence"/>
</dbReference>
<evidence type="ECO:0000256" key="5">
    <source>
        <dbReference type="SAM" id="Phobius"/>
    </source>
</evidence>
<dbReference type="AlphaFoldDB" id="A0A246J7C4"/>
<gene>
    <name evidence="6" type="ORF">CDN99_16475</name>
</gene>
<name>A0A246J7C4_9BURK</name>
<comment type="subcellular location">
    <subcellularLocation>
        <location evidence="1">Membrane</location>
        <topology evidence="1">Multi-pass membrane protein</topology>
    </subcellularLocation>
</comment>
<dbReference type="EMBL" id="NIOF01000007">
    <property type="protein sequence ID" value="OWQ88452.1"/>
    <property type="molecule type" value="Genomic_DNA"/>
</dbReference>
<protein>
    <submittedName>
        <fullName evidence="6">DoxX family protein</fullName>
    </submittedName>
</protein>
<dbReference type="OrthoDB" id="6522672at2"/>
<comment type="caution">
    <text evidence="6">The sequence shown here is derived from an EMBL/GenBank/DDBJ whole genome shotgun (WGS) entry which is preliminary data.</text>
</comment>
<organism evidence="6 7">
    <name type="scientific">Roseateles aquatilis</name>
    <dbReference type="NCBI Taxonomy" id="431061"/>
    <lineage>
        <taxon>Bacteria</taxon>
        <taxon>Pseudomonadati</taxon>
        <taxon>Pseudomonadota</taxon>
        <taxon>Betaproteobacteria</taxon>
        <taxon>Burkholderiales</taxon>
        <taxon>Sphaerotilaceae</taxon>
        <taxon>Roseateles</taxon>
    </lineage>
</organism>
<dbReference type="InterPro" id="IPR032808">
    <property type="entry name" value="DoxX"/>
</dbReference>
<feature type="transmembrane region" description="Helical" evidence="5">
    <location>
        <begin position="88"/>
        <end position="107"/>
    </location>
</feature>
<evidence type="ECO:0000313" key="6">
    <source>
        <dbReference type="EMBL" id="OWQ88452.1"/>
    </source>
</evidence>
<reference evidence="6 7" key="1">
    <citation type="journal article" date="2008" name="Int. J. Syst. Evol. Microbiol.">
        <title>Description of Roseateles aquatilis sp. nov. and Roseateles terrae sp. nov., in the class Betaproteobacteria, and emended description of the genus Roseateles.</title>
        <authorList>
            <person name="Gomila M."/>
            <person name="Bowien B."/>
            <person name="Falsen E."/>
            <person name="Moore E.R."/>
            <person name="Lalucat J."/>
        </authorList>
    </citation>
    <scope>NUCLEOTIDE SEQUENCE [LARGE SCALE GENOMIC DNA]</scope>
    <source>
        <strain evidence="6 7">CCUG 48205</strain>
    </source>
</reference>
<feature type="transmembrane region" description="Helical" evidence="5">
    <location>
        <begin position="60"/>
        <end position="81"/>
    </location>
</feature>
<proteinExistence type="predicted"/>